<dbReference type="InterPro" id="IPR003838">
    <property type="entry name" value="ABC3_permease_C"/>
</dbReference>
<dbReference type="InterPro" id="IPR050250">
    <property type="entry name" value="Macrolide_Exporter_MacB"/>
</dbReference>
<protein>
    <submittedName>
        <fullName evidence="9">FtsX-like permease family protein</fullName>
    </submittedName>
</protein>
<dbReference type="PANTHER" id="PTHR30572">
    <property type="entry name" value="MEMBRANE COMPONENT OF TRANSPORTER-RELATED"/>
    <property type="match status" value="1"/>
</dbReference>
<evidence type="ECO:0000313" key="8">
    <source>
        <dbReference type="EMBL" id="MBU9736779.1"/>
    </source>
</evidence>
<dbReference type="PANTHER" id="PTHR30572:SF9">
    <property type="entry name" value="ABC TRANSPORTER PERMEASE PROTEIN"/>
    <property type="match status" value="1"/>
</dbReference>
<name>A0A949NAT7_9FIRM</name>
<evidence type="ECO:0000256" key="4">
    <source>
        <dbReference type="ARBA" id="ARBA00022989"/>
    </source>
</evidence>
<evidence type="ECO:0000256" key="5">
    <source>
        <dbReference type="ARBA" id="ARBA00023136"/>
    </source>
</evidence>
<feature type="transmembrane region" description="Helical" evidence="6">
    <location>
        <begin position="388"/>
        <end position="410"/>
    </location>
</feature>
<evidence type="ECO:0000313" key="9">
    <source>
        <dbReference type="EMBL" id="MBU9736832.1"/>
    </source>
</evidence>
<dbReference type="Proteomes" id="UP000712157">
    <property type="component" value="Unassembled WGS sequence"/>
</dbReference>
<evidence type="ECO:0000256" key="2">
    <source>
        <dbReference type="ARBA" id="ARBA00022475"/>
    </source>
</evidence>
<dbReference type="Pfam" id="PF02687">
    <property type="entry name" value="FtsX"/>
    <property type="match status" value="1"/>
</dbReference>
<dbReference type="EMBL" id="JAHQCW010000013">
    <property type="protein sequence ID" value="MBU9736779.1"/>
    <property type="molecule type" value="Genomic_DNA"/>
</dbReference>
<feature type="transmembrane region" description="Helical" evidence="6">
    <location>
        <begin position="346"/>
        <end position="367"/>
    </location>
</feature>
<evidence type="ECO:0000259" key="7">
    <source>
        <dbReference type="Pfam" id="PF02687"/>
    </source>
</evidence>
<dbReference type="EMBL" id="JAHQCW010000013">
    <property type="protein sequence ID" value="MBU9736832.1"/>
    <property type="molecule type" value="Genomic_DNA"/>
</dbReference>
<accession>A0A949NAT7</accession>
<comment type="caution">
    <text evidence="9">The sequence shown here is derived from an EMBL/GenBank/DDBJ whole genome shotgun (WGS) entry which is preliminary data.</text>
</comment>
<evidence type="ECO:0000256" key="6">
    <source>
        <dbReference type="SAM" id="Phobius"/>
    </source>
</evidence>
<feature type="domain" description="ABC3 transporter permease C-terminal" evidence="7">
    <location>
        <begin position="346"/>
        <end position="492"/>
    </location>
</feature>
<proteinExistence type="predicted"/>
<keyword evidence="10" id="KW-1185">Reference proteome</keyword>
<dbReference type="RefSeq" id="WP_238721472.1">
    <property type="nucleotide sequence ID" value="NZ_JAHQCW010000013.1"/>
</dbReference>
<keyword evidence="4 6" id="KW-1133">Transmembrane helix</keyword>
<reference evidence="9" key="1">
    <citation type="submission" date="2021-06" db="EMBL/GenBank/DDBJ databases">
        <title>Description of novel taxa of the family Lachnospiraceae.</title>
        <authorList>
            <person name="Chaplin A.V."/>
            <person name="Sokolova S.R."/>
            <person name="Pikina A.P."/>
            <person name="Korzhanova M."/>
            <person name="Belova V."/>
            <person name="Korostin D."/>
            <person name="Efimov B.A."/>
        </authorList>
    </citation>
    <scope>NUCLEOTIDE SEQUENCE</scope>
    <source>
        <strain evidence="9">ASD5720</strain>
    </source>
</reference>
<feature type="transmembrane region" description="Helical" evidence="6">
    <location>
        <begin position="468"/>
        <end position="488"/>
    </location>
</feature>
<keyword evidence="2" id="KW-1003">Cell membrane</keyword>
<evidence type="ECO:0000256" key="3">
    <source>
        <dbReference type="ARBA" id="ARBA00022692"/>
    </source>
</evidence>
<sequence length="499" mass="55304">MGVFKRAYLYVTRKKVRSILLFLIMLVTGLFLLVGLSIRASAQKAADEVRKTMNTGLVLEMNPISGEHLFELAQNEDGEMERRLKVPLLTQSKLEQLLDIDGVCGFFSEMGHETLYTGLEVRPGGYSKELQQIEETDPQGLDESLRQSRLSDETYSHTNGFYLIEDGRWHPFFANGALELTQGRHIETGDYGKAVISEELAKMNGLQIGDRINSYNFDFITGERYGTAFESEIVGIFRINFEQDLSNWTSEDNIFANIIFADPNMRHWAQVEYNTHYGNDVLARESDRVISEVTLFVEDPLLLDSVKEQVLANDTVDWSYYSLKRYDHDYQAAAGPLRTMVKLSTVLAVIMAAGALAVLSLILTMWVRSRKREIGILASIGVKKQTTLAQFLLECCVVAAAAFLLAGLLAGPVTDVIGNGLAGMVSSPGSAQPFEVVIDQQSNVMVNKMPDAEVSLTYHLTPGTASGVFLTMLLVSVTSVVVSSMRVIRQKPRDILGGG</sequence>
<keyword evidence="5 6" id="KW-0472">Membrane</keyword>
<evidence type="ECO:0000256" key="1">
    <source>
        <dbReference type="ARBA" id="ARBA00004651"/>
    </source>
</evidence>
<organism evidence="9 10">
    <name type="scientific">Diplocloster agilis</name>
    <dbReference type="NCBI Taxonomy" id="2850323"/>
    <lineage>
        <taxon>Bacteria</taxon>
        <taxon>Bacillati</taxon>
        <taxon>Bacillota</taxon>
        <taxon>Clostridia</taxon>
        <taxon>Lachnospirales</taxon>
        <taxon>Lachnospiraceae</taxon>
        <taxon>Diplocloster</taxon>
    </lineage>
</organism>
<dbReference type="AlphaFoldDB" id="A0A949NAT7"/>
<dbReference type="GO" id="GO:0022857">
    <property type="term" value="F:transmembrane transporter activity"/>
    <property type="evidence" value="ECO:0007669"/>
    <property type="project" value="TreeGrafter"/>
</dbReference>
<evidence type="ECO:0000313" key="10">
    <source>
        <dbReference type="Proteomes" id="UP000712157"/>
    </source>
</evidence>
<gene>
    <name evidence="8" type="ORF">KTH89_09540</name>
    <name evidence="9" type="ORF">KTH89_09805</name>
</gene>
<keyword evidence="3 6" id="KW-0812">Transmembrane</keyword>
<comment type="subcellular location">
    <subcellularLocation>
        <location evidence="1">Cell membrane</location>
        <topology evidence="1">Multi-pass membrane protein</topology>
    </subcellularLocation>
</comment>
<dbReference type="GO" id="GO:0005886">
    <property type="term" value="C:plasma membrane"/>
    <property type="evidence" value="ECO:0007669"/>
    <property type="project" value="UniProtKB-SubCell"/>
</dbReference>